<accession>A0A975LCI2</accession>
<evidence type="ECO:0000259" key="3">
    <source>
        <dbReference type="PROSITE" id="PS51677"/>
    </source>
</evidence>
<dbReference type="GO" id="GO:0016020">
    <property type="term" value="C:membrane"/>
    <property type="evidence" value="ECO:0007669"/>
    <property type="project" value="TreeGrafter"/>
</dbReference>
<evidence type="ECO:0000313" key="5">
    <source>
        <dbReference type="Proteomes" id="UP000682416"/>
    </source>
</evidence>
<dbReference type="PANTHER" id="PTHR10587:SF133">
    <property type="entry name" value="CHITIN DEACETYLASE 1-RELATED"/>
    <property type="match status" value="1"/>
</dbReference>
<evidence type="ECO:0000256" key="2">
    <source>
        <dbReference type="ARBA" id="ARBA00022801"/>
    </source>
</evidence>
<dbReference type="GO" id="GO:0016810">
    <property type="term" value="F:hydrolase activity, acting on carbon-nitrogen (but not peptide) bonds"/>
    <property type="evidence" value="ECO:0007669"/>
    <property type="project" value="InterPro"/>
</dbReference>
<dbReference type="InterPro" id="IPR011330">
    <property type="entry name" value="Glyco_hydro/deAcase_b/a-brl"/>
</dbReference>
<dbReference type="SUPFAM" id="SSF88713">
    <property type="entry name" value="Glycoside hydrolase/deacetylase"/>
    <property type="match status" value="1"/>
</dbReference>
<feature type="domain" description="NodB homology" evidence="3">
    <location>
        <begin position="23"/>
        <end position="196"/>
    </location>
</feature>
<dbReference type="PROSITE" id="PS51677">
    <property type="entry name" value="NODB"/>
    <property type="match status" value="1"/>
</dbReference>
<proteinExistence type="predicted"/>
<keyword evidence="5" id="KW-1185">Reference proteome</keyword>
<dbReference type="InterPro" id="IPR002509">
    <property type="entry name" value="NODB_dom"/>
</dbReference>
<dbReference type="KEGG" id="nec:KGD82_12560"/>
<name>A0A975LCI2_9ACTN</name>
<dbReference type="InterPro" id="IPR050248">
    <property type="entry name" value="Polysacc_deacetylase_ArnD"/>
</dbReference>
<keyword evidence="1" id="KW-0479">Metal-binding</keyword>
<sequence>MIGAATPVTATPAEEAPDCDAVRCVALTFDDGPGEYTDALLDILAEHDARATFYLLGSRVDDHREEVRRMAEEGHGIGNHTWKHDDLTTLSADRIRDDLARTDRAVAEVTGERPRSMRPPYGALDDTAREAIPHPMMLWDVDTLDWQHRDGDRMREIALDGVRDGSVVLFHDIHETTVEAVPELLDDLAERGYHFVTVSELFGDRLEPGTAYSDARTE</sequence>
<dbReference type="Gene3D" id="3.20.20.370">
    <property type="entry name" value="Glycoside hydrolase/deacetylase"/>
    <property type="match status" value="1"/>
</dbReference>
<protein>
    <submittedName>
        <fullName evidence="4">Polysaccharide deacetylase family protein</fullName>
    </submittedName>
</protein>
<dbReference type="Pfam" id="PF01522">
    <property type="entry name" value="Polysacc_deac_1"/>
    <property type="match status" value="1"/>
</dbReference>
<dbReference type="CDD" id="cd10954">
    <property type="entry name" value="CE4_CtAXE_like"/>
    <property type="match status" value="1"/>
</dbReference>
<dbReference type="EMBL" id="CP074402">
    <property type="protein sequence ID" value="QVJ02933.1"/>
    <property type="molecule type" value="Genomic_DNA"/>
</dbReference>
<organism evidence="4 5">
    <name type="scientific">Nocardiopsis eucommiae</name>
    <dbReference type="NCBI Taxonomy" id="2831970"/>
    <lineage>
        <taxon>Bacteria</taxon>
        <taxon>Bacillati</taxon>
        <taxon>Actinomycetota</taxon>
        <taxon>Actinomycetes</taxon>
        <taxon>Streptosporangiales</taxon>
        <taxon>Nocardiopsidaceae</taxon>
        <taxon>Nocardiopsis</taxon>
    </lineage>
</organism>
<dbReference type="PANTHER" id="PTHR10587">
    <property type="entry name" value="GLYCOSYL TRANSFERASE-RELATED"/>
    <property type="match status" value="1"/>
</dbReference>
<gene>
    <name evidence="4" type="ORF">KGD82_12560</name>
</gene>
<keyword evidence="2" id="KW-0378">Hydrolase</keyword>
<reference evidence="4" key="1">
    <citation type="submission" date="2021-05" db="EMBL/GenBank/DDBJ databases">
        <authorList>
            <person name="Kaiqin L."/>
            <person name="Jian G."/>
        </authorList>
    </citation>
    <scope>NUCLEOTIDE SEQUENCE</scope>
    <source>
        <strain evidence="4">HDS5</strain>
    </source>
</reference>
<dbReference type="GO" id="GO:0005975">
    <property type="term" value="P:carbohydrate metabolic process"/>
    <property type="evidence" value="ECO:0007669"/>
    <property type="project" value="InterPro"/>
</dbReference>
<evidence type="ECO:0000256" key="1">
    <source>
        <dbReference type="ARBA" id="ARBA00022723"/>
    </source>
</evidence>
<dbReference type="GO" id="GO:0046872">
    <property type="term" value="F:metal ion binding"/>
    <property type="evidence" value="ECO:0007669"/>
    <property type="project" value="UniProtKB-KW"/>
</dbReference>
<evidence type="ECO:0000313" key="4">
    <source>
        <dbReference type="EMBL" id="QVJ02933.1"/>
    </source>
</evidence>
<dbReference type="Proteomes" id="UP000682416">
    <property type="component" value="Chromosome"/>
</dbReference>
<dbReference type="AlphaFoldDB" id="A0A975LCI2"/>